<feature type="region of interest" description="Disordered" evidence="1">
    <location>
        <begin position="1"/>
        <end position="37"/>
    </location>
</feature>
<evidence type="ECO:0000313" key="3">
    <source>
        <dbReference type="Proteomes" id="UP000663193"/>
    </source>
</evidence>
<protein>
    <submittedName>
        <fullName evidence="2">Uncharacterized protein</fullName>
    </submittedName>
</protein>
<sequence>MPAAYLDHTSTASSGHLDHTAFSGQHPQTLFRSTSSQPVQALLARHRTRRARSWHPPSTFFSTSTCLTGSLGERS</sequence>
<name>A0A7U2ESP7_PHANO</name>
<organism evidence="2 3">
    <name type="scientific">Phaeosphaeria nodorum (strain SN15 / ATCC MYA-4574 / FGSC 10173)</name>
    <name type="common">Glume blotch fungus</name>
    <name type="synonym">Parastagonospora nodorum</name>
    <dbReference type="NCBI Taxonomy" id="321614"/>
    <lineage>
        <taxon>Eukaryota</taxon>
        <taxon>Fungi</taxon>
        <taxon>Dikarya</taxon>
        <taxon>Ascomycota</taxon>
        <taxon>Pezizomycotina</taxon>
        <taxon>Dothideomycetes</taxon>
        <taxon>Pleosporomycetidae</taxon>
        <taxon>Pleosporales</taxon>
        <taxon>Pleosporineae</taxon>
        <taxon>Phaeosphaeriaceae</taxon>
        <taxon>Parastagonospora</taxon>
    </lineage>
</organism>
<reference evidence="3" key="1">
    <citation type="journal article" date="2021" name="BMC Genomics">
        <title>Chromosome-level genome assembly and manually-curated proteome of model necrotroph Parastagonospora nodorum Sn15 reveals a genome-wide trove of candidate effector homologs, and redundancy of virulence-related functions within an accessory chromosome.</title>
        <authorList>
            <person name="Bertazzoni S."/>
            <person name="Jones D.A.B."/>
            <person name="Phan H.T."/>
            <person name="Tan K.-C."/>
            <person name="Hane J.K."/>
        </authorList>
    </citation>
    <scope>NUCLEOTIDE SEQUENCE [LARGE SCALE GENOMIC DNA]</scope>
    <source>
        <strain evidence="3">SN15 / ATCC MYA-4574 / FGSC 10173)</strain>
    </source>
</reference>
<dbReference type="Proteomes" id="UP000663193">
    <property type="component" value="Chromosome 1"/>
</dbReference>
<gene>
    <name evidence="2" type="ORF">JI435_300480</name>
</gene>
<evidence type="ECO:0000256" key="1">
    <source>
        <dbReference type="SAM" id="MobiDB-lite"/>
    </source>
</evidence>
<feature type="compositionally biased region" description="Polar residues" evidence="1">
    <location>
        <begin position="22"/>
        <end position="37"/>
    </location>
</feature>
<dbReference type="EMBL" id="CP069023">
    <property type="protein sequence ID" value="QRC91323.1"/>
    <property type="molecule type" value="Genomic_DNA"/>
</dbReference>
<dbReference type="VEuPathDB" id="FungiDB:JI435_300480"/>
<evidence type="ECO:0000313" key="2">
    <source>
        <dbReference type="EMBL" id="QRC91323.1"/>
    </source>
</evidence>
<accession>A0A7U2ESP7</accession>
<proteinExistence type="predicted"/>
<keyword evidence="3" id="KW-1185">Reference proteome</keyword>
<dbReference type="AlphaFoldDB" id="A0A7U2ESP7"/>